<dbReference type="EMBL" id="JAPTGD010000001">
    <property type="protein sequence ID" value="MDU9690151.1"/>
    <property type="molecule type" value="Genomic_DNA"/>
</dbReference>
<feature type="transmembrane region" description="Helical" evidence="6">
    <location>
        <begin position="170"/>
        <end position="189"/>
    </location>
</feature>
<dbReference type="AlphaFoldDB" id="A0AAX6N2L3"/>
<dbReference type="Gene3D" id="1.20.1250.20">
    <property type="entry name" value="MFS general substrate transporter like domains"/>
    <property type="match status" value="1"/>
</dbReference>
<reference evidence="7" key="2">
    <citation type="submission" date="2022-12" db="EMBL/GenBank/DDBJ databases">
        <authorList>
            <person name="Dechsakulwatana C."/>
            <person name="Rungsihiranrut A."/>
            <person name="Muangchinda C."/>
            <person name="Ningthoujam R."/>
            <person name="Klankeo P."/>
            <person name="Pinyakong O."/>
        </authorList>
    </citation>
    <scope>NUCLEOTIDE SEQUENCE</scope>
    <source>
        <strain evidence="7">TL01-2</strain>
    </source>
</reference>
<gene>
    <name evidence="7" type="ORF">O0Q50_03150</name>
</gene>
<dbReference type="InterPro" id="IPR036259">
    <property type="entry name" value="MFS_trans_sf"/>
</dbReference>
<name>A0AAX6N2L3_PRIAR</name>
<comment type="caution">
    <text evidence="7">The sequence shown here is derived from an EMBL/GenBank/DDBJ whole genome shotgun (WGS) entry which is preliminary data.</text>
</comment>
<feature type="transmembrane region" description="Helical" evidence="6">
    <location>
        <begin position="257"/>
        <end position="277"/>
    </location>
</feature>
<evidence type="ECO:0000256" key="3">
    <source>
        <dbReference type="ARBA" id="ARBA00022692"/>
    </source>
</evidence>
<evidence type="ECO:0000313" key="7">
    <source>
        <dbReference type="EMBL" id="MDU9690151.1"/>
    </source>
</evidence>
<keyword evidence="5 6" id="KW-0472">Membrane</keyword>
<dbReference type="RefSeq" id="WP_182421087.1">
    <property type="nucleotide sequence ID" value="NZ_JAPTGD010000001.1"/>
</dbReference>
<feature type="transmembrane region" description="Helical" evidence="6">
    <location>
        <begin position="289"/>
        <end position="312"/>
    </location>
</feature>
<dbReference type="SUPFAM" id="SSF103473">
    <property type="entry name" value="MFS general substrate transporter"/>
    <property type="match status" value="1"/>
</dbReference>
<protein>
    <submittedName>
        <fullName evidence="7">MFS transporter</fullName>
    </submittedName>
</protein>
<evidence type="ECO:0000256" key="2">
    <source>
        <dbReference type="ARBA" id="ARBA00022475"/>
    </source>
</evidence>
<proteinExistence type="predicted"/>
<organism evidence="7 8">
    <name type="scientific">Priestia aryabhattai</name>
    <name type="common">Bacillus aryabhattai</name>
    <dbReference type="NCBI Taxonomy" id="412384"/>
    <lineage>
        <taxon>Bacteria</taxon>
        <taxon>Bacillati</taxon>
        <taxon>Bacillota</taxon>
        <taxon>Bacilli</taxon>
        <taxon>Bacillales</taxon>
        <taxon>Bacillaceae</taxon>
        <taxon>Priestia</taxon>
    </lineage>
</organism>
<dbReference type="Pfam" id="PF07690">
    <property type="entry name" value="MFS_1"/>
    <property type="match status" value="1"/>
</dbReference>
<feature type="transmembrane region" description="Helical" evidence="6">
    <location>
        <begin position="352"/>
        <end position="369"/>
    </location>
</feature>
<feature type="transmembrane region" description="Helical" evidence="6">
    <location>
        <begin position="12"/>
        <end position="36"/>
    </location>
</feature>
<dbReference type="GO" id="GO:0005886">
    <property type="term" value="C:plasma membrane"/>
    <property type="evidence" value="ECO:0007669"/>
    <property type="project" value="UniProtKB-SubCell"/>
</dbReference>
<dbReference type="PANTHER" id="PTHR23513:SF19">
    <property type="entry name" value="MAJOR FACILITATOR SUPERFAMILY (MFS) PROFILE DOMAIN-CONTAINING PROTEIN"/>
    <property type="match status" value="1"/>
</dbReference>
<feature type="transmembrane region" description="Helical" evidence="6">
    <location>
        <begin position="376"/>
        <end position="394"/>
    </location>
</feature>
<evidence type="ECO:0000256" key="6">
    <source>
        <dbReference type="SAM" id="Phobius"/>
    </source>
</evidence>
<keyword evidence="3 6" id="KW-0812">Transmembrane</keyword>
<evidence type="ECO:0000313" key="8">
    <source>
        <dbReference type="Proteomes" id="UP001269400"/>
    </source>
</evidence>
<dbReference type="Proteomes" id="UP001269400">
    <property type="component" value="Unassembled WGS sequence"/>
</dbReference>
<keyword evidence="4 6" id="KW-1133">Transmembrane helix</keyword>
<dbReference type="InterPro" id="IPR011701">
    <property type="entry name" value="MFS"/>
</dbReference>
<dbReference type="GO" id="GO:0022857">
    <property type="term" value="F:transmembrane transporter activity"/>
    <property type="evidence" value="ECO:0007669"/>
    <property type="project" value="InterPro"/>
</dbReference>
<accession>A0AAX6N2L3</accession>
<evidence type="ECO:0000256" key="1">
    <source>
        <dbReference type="ARBA" id="ARBA00004651"/>
    </source>
</evidence>
<feature type="transmembrane region" description="Helical" evidence="6">
    <location>
        <begin position="101"/>
        <end position="121"/>
    </location>
</feature>
<feature type="transmembrane region" description="Helical" evidence="6">
    <location>
        <begin position="224"/>
        <end position="245"/>
    </location>
</feature>
<keyword evidence="2" id="KW-1003">Cell membrane</keyword>
<comment type="subcellular location">
    <subcellularLocation>
        <location evidence="1">Cell membrane</location>
        <topology evidence="1">Multi-pass membrane protein</topology>
    </subcellularLocation>
</comment>
<evidence type="ECO:0000256" key="5">
    <source>
        <dbReference type="ARBA" id="ARBA00023136"/>
    </source>
</evidence>
<evidence type="ECO:0000256" key="4">
    <source>
        <dbReference type="ARBA" id="ARBA00022989"/>
    </source>
</evidence>
<feature type="transmembrane region" description="Helical" evidence="6">
    <location>
        <begin position="42"/>
        <end position="63"/>
    </location>
</feature>
<dbReference type="CDD" id="cd06173">
    <property type="entry name" value="MFS_MefA_like"/>
    <property type="match status" value="1"/>
</dbReference>
<dbReference type="PANTHER" id="PTHR23513">
    <property type="entry name" value="INTEGRAL MEMBRANE EFFLUX PROTEIN-RELATED"/>
    <property type="match status" value="1"/>
</dbReference>
<feature type="transmembrane region" description="Helical" evidence="6">
    <location>
        <begin position="75"/>
        <end position="95"/>
    </location>
</feature>
<sequence length="414" mass="46992">MSKFNNEMSFRFLWIGQMLANLGDVLYTVSLTTMVYKVTKSVTFMSFVPFVITITALISGIVVPIIIDKYKLKSILFYSQFGKTIFLLFLWLLALHIKTEFLWLLYLLIAFISFLDGWASPARNALIPSLIKEEKLIKANSFLAISDQVTQLIAWPIGSLLLVLWGGSTILWFTFTLFVISSILMFLIADQTIRKNREKTSKLIAIKEGWQVIWNSKQLRTISVMNVIETLANGVWIAAILFIYVEQALQKTEVWWGFINAAFFGGMFIGGLLVYRYSTVLERKLGQTIMWSSFCLTTLTFLFGMTSLPWVALGISLLYGLPQMARDVAEVTIIQKNARQELLAKVYSARGTLIYAAFGTSSLLLGFITEHYGVRITFLLATILFLMSFLIAFVNRTELFQSEIPMKIKEGTAD</sequence>
<reference evidence="7" key="1">
    <citation type="journal article" date="2022" name="J Environ Chem Eng">
        <title>Biodegradation of petroleum oil using a constructed nonpathogenic and heavy metal-tolerant bacterial consortium isolated from marine sponges.</title>
        <authorList>
            <person name="Dechsakulwatana C."/>
            <person name="Rungsihiranrut A."/>
            <person name="Muangchinda C."/>
            <person name="Ningthoujam R."/>
            <person name="Klankeo P."/>
            <person name="Pinyakong O."/>
        </authorList>
    </citation>
    <scope>NUCLEOTIDE SEQUENCE</scope>
    <source>
        <strain evidence="7">TL01-2</strain>
    </source>
</reference>